<feature type="region of interest" description="Disordered" evidence="1">
    <location>
        <begin position="178"/>
        <end position="201"/>
    </location>
</feature>
<evidence type="ECO:0000313" key="3">
    <source>
        <dbReference type="Proteomes" id="UP001174909"/>
    </source>
</evidence>
<gene>
    <name evidence="2" type="ORF">GBAR_LOCUS18037</name>
</gene>
<feature type="region of interest" description="Disordered" evidence="1">
    <location>
        <begin position="1"/>
        <end position="47"/>
    </location>
</feature>
<sequence length="632" mass="69742">MQNVPVLTKQKSKASTSQSSAGLPLPLDQIALNDRDNPSSNPELPTVSSVPFETISEAENAPLHCTGVHGELKHSVFRKLKSDIDPNDEESCVSPQNLKRDTTKCTTVLSDESQNLTPLETECDEKCSKEEPTECIAEEQSPPRSQKPSARPPLSEVLVEPSLVKFKTGLNPFAKLNPQSASSPVVSHSPAPSLANEPGPSVRKTGLSLKIRKRISCSNIPLLRLSLADLEGASVCDNSGAVVSDSEINETCVAKSCDATKESADLQPTDFSFSLFDDVLDQSSCDVPSKPHDFTTRSHDLFDQSHDSFDELLRQASNSSLRNPNDTNEVTTSDSSLGLRNDITRGSHDLSRHLVLEVVVQEWDGGGGGGRARPELMLRLLDQSTLKESVVHLRDECPTIHLLSLLHTGLQIQDFHKTTHTSTPERTLAPVELSQCLPHTLRYRHLLPTQRRSSLPARLVELSSSSDRDPNPSMYIRSYSGSQSNHWDRNEHASQDTRSLVGANRASPPSSRVVYGCTGDSCTRSSCTSLNNSPRTQKNRLSTSEHAGGRADGDSISRKPLGNEEKNLRQKRLWLVKDNTTSKYSNTAFVTPDPLVDCSSRYRHRLLKMAALMSQTLCHEHSRRRRKRQHYT</sequence>
<feature type="region of interest" description="Disordered" evidence="1">
    <location>
        <begin position="459"/>
        <end position="565"/>
    </location>
</feature>
<name>A0AA35WYW7_GEOBA</name>
<feature type="compositionally biased region" description="Polar residues" evidence="1">
    <location>
        <begin position="38"/>
        <end position="47"/>
    </location>
</feature>
<dbReference type="AlphaFoldDB" id="A0AA35WYW7"/>
<proteinExistence type="predicted"/>
<dbReference type="Proteomes" id="UP001174909">
    <property type="component" value="Unassembled WGS sequence"/>
</dbReference>
<feature type="compositionally biased region" description="Basic and acidic residues" evidence="1">
    <location>
        <begin position="547"/>
        <end position="565"/>
    </location>
</feature>
<feature type="compositionally biased region" description="Polar residues" evidence="1">
    <location>
        <begin position="520"/>
        <end position="545"/>
    </location>
</feature>
<organism evidence="2 3">
    <name type="scientific">Geodia barretti</name>
    <name type="common">Barrett's horny sponge</name>
    <dbReference type="NCBI Taxonomy" id="519541"/>
    <lineage>
        <taxon>Eukaryota</taxon>
        <taxon>Metazoa</taxon>
        <taxon>Porifera</taxon>
        <taxon>Demospongiae</taxon>
        <taxon>Heteroscleromorpha</taxon>
        <taxon>Tetractinellida</taxon>
        <taxon>Astrophorina</taxon>
        <taxon>Geodiidae</taxon>
        <taxon>Geodia</taxon>
    </lineage>
</organism>
<reference evidence="2" key="1">
    <citation type="submission" date="2023-03" db="EMBL/GenBank/DDBJ databases">
        <authorList>
            <person name="Steffen K."/>
            <person name="Cardenas P."/>
        </authorList>
    </citation>
    <scope>NUCLEOTIDE SEQUENCE</scope>
</reference>
<protein>
    <submittedName>
        <fullName evidence="2">Uncharacterized protein</fullName>
    </submittedName>
</protein>
<keyword evidence="3" id="KW-1185">Reference proteome</keyword>
<accession>A0AA35WYW7</accession>
<feature type="compositionally biased region" description="Low complexity" evidence="1">
    <location>
        <begin position="180"/>
        <end position="193"/>
    </location>
</feature>
<evidence type="ECO:0000256" key="1">
    <source>
        <dbReference type="SAM" id="MobiDB-lite"/>
    </source>
</evidence>
<comment type="caution">
    <text evidence="2">The sequence shown here is derived from an EMBL/GenBank/DDBJ whole genome shotgun (WGS) entry which is preliminary data.</text>
</comment>
<feature type="compositionally biased region" description="Basic and acidic residues" evidence="1">
    <location>
        <begin position="486"/>
        <end position="495"/>
    </location>
</feature>
<evidence type="ECO:0000313" key="2">
    <source>
        <dbReference type="EMBL" id="CAI8031825.1"/>
    </source>
</evidence>
<dbReference type="EMBL" id="CASHTH010002570">
    <property type="protein sequence ID" value="CAI8031825.1"/>
    <property type="molecule type" value="Genomic_DNA"/>
</dbReference>
<feature type="region of interest" description="Disordered" evidence="1">
    <location>
        <begin position="134"/>
        <end position="154"/>
    </location>
</feature>